<name>A0A3B0W3J4_9ZZZZ</name>
<accession>A0A3B0W3J4</accession>
<proteinExistence type="predicted"/>
<dbReference type="PANTHER" id="PTHR43031">
    <property type="entry name" value="FAD-DEPENDENT OXIDOREDUCTASE"/>
    <property type="match status" value="1"/>
</dbReference>
<dbReference type="AlphaFoldDB" id="A0A3B0W3J4"/>
<dbReference type="InterPro" id="IPR036873">
    <property type="entry name" value="Rhodanese-like_dom_sf"/>
</dbReference>
<dbReference type="InterPro" id="IPR036400">
    <property type="entry name" value="Cyt_B5-like_heme/steroid_sf"/>
</dbReference>
<dbReference type="PROSITE" id="PS50206">
    <property type="entry name" value="RHODANESE_3"/>
    <property type="match status" value="1"/>
</dbReference>
<dbReference type="SMART" id="SM01117">
    <property type="entry name" value="Cyt-b5"/>
    <property type="match status" value="1"/>
</dbReference>
<evidence type="ECO:0000259" key="1">
    <source>
        <dbReference type="PROSITE" id="PS50206"/>
    </source>
</evidence>
<dbReference type="PANTHER" id="PTHR43031:SF1">
    <property type="entry name" value="PYRIDINE NUCLEOTIDE-DISULPHIDE OXIDOREDUCTASE"/>
    <property type="match status" value="1"/>
</dbReference>
<dbReference type="InterPro" id="IPR050229">
    <property type="entry name" value="GlpE_sulfurtransferase"/>
</dbReference>
<dbReference type="EMBL" id="UOFC01000052">
    <property type="protein sequence ID" value="VAW45297.1"/>
    <property type="molecule type" value="Genomic_DNA"/>
</dbReference>
<dbReference type="Gene3D" id="3.40.250.10">
    <property type="entry name" value="Rhodanese-like domain"/>
    <property type="match status" value="1"/>
</dbReference>
<organism evidence="2">
    <name type="scientific">hydrothermal vent metagenome</name>
    <dbReference type="NCBI Taxonomy" id="652676"/>
    <lineage>
        <taxon>unclassified sequences</taxon>
        <taxon>metagenomes</taxon>
        <taxon>ecological metagenomes</taxon>
    </lineage>
</organism>
<evidence type="ECO:0000313" key="2">
    <source>
        <dbReference type="EMBL" id="VAW45297.1"/>
    </source>
</evidence>
<dbReference type="CDD" id="cd00158">
    <property type="entry name" value="RHOD"/>
    <property type="match status" value="1"/>
</dbReference>
<reference evidence="2" key="1">
    <citation type="submission" date="2018-06" db="EMBL/GenBank/DDBJ databases">
        <authorList>
            <person name="Zhirakovskaya E."/>
        </authorList>
    </citation>
    <scope>NUCLEOTIDE SEQUENCE</scope>
</reference>
<dbReference type="InterPro" id="IPR001763">
    <property type="entry name" value="Rhodanese-like_dom"/>
</dbReference>
<sequence length="256" mass="29311">MTIKNNIKIYLCCIVMVMTLGSKVYSEEMVGTSTLPKAPYVLSQTIKQWQRDGRKVVLVDVRMREEYETGHLKEAINIPYNEVEQRVGEFTKKDVEYVFYCIYSSWRAPYSANVLVDLGYDNIYVMEGGIASWNAGGQVIYALNAEDVGQVAAYPENLEKILHHPLDKEYKEKINLTLEQLAYYDGMEGRLAYVAVENIIYDVTQSRLWRGGVHDPSHNKAIAGRDLTDVLKYQAKHGIEHLQRFPIVGYVIESDQ</sequence>
<dbReference type="SUPFAM" id="SSF55856">
    <property type="entry name" value="Cytochrome b5-like heme/steroid binding domain"/>
    <property type="match status" value="1"/>
</dbReference>
<feature type="domain" description="Rhodanese" evidence="1">
    <location>
        <begin position="52"/>
        <end position="141"/>
    </location>
</feature>
<dbReference type="InterPro" id="IPR001199">
    <property type="entry name" value="Cyt_B5-like_heme/steroid-bd"/>
</dbReference>
<gene>
    <name evidence="2" type="ORF">MNBD_GAMMA03-990</name>
</gene>
<dbReference type="SUPFAM" id="SSF52821">
    <property type="entry name" value="Rhodanese/Cell cycle control phosphatase"/>
    <property type="match status" value="1"/>
</dbReference>
<protein>
    <recommendedName>
        <fullName evidence="1">Rhodanese domain-containing protein</fullName>
    </recommendedName>
</protein>
<dbReference type="Pfam" id="PF00581">
    <property type="entry name" value="Rhodanese"/>
    <property type="match status" value="1"/>
</dbReference>
<dbReference type="SMART" id="SM00450">
    <property type="entry name" value="RHOD"/>
    <property type="match status" value="1"/>
</dbReference>
<dbReference type="Gene3D" id="3.10.120.10">
    <property type="entry name" value="Cytochrome b5-like heme/steroid binding domain"/>
    <property type="match status" value="1"/>
</dbReference>